<dbReference type="GO" id="GO:0036424">
    <property type="term" value="F:L-phosphoserine phosphatase activity"/>
    <property type="evidence" value="ECO:0007669"/>
    <property type="project" value="TreeGrafter"/>
</dbReference>
<evidence type="ECO:0000313" key="3">
    <source>
        <dbReference type="Proteomes" id="UP001302126"/>
    </source>
</evidence>
<dbReference type="Gene3D" id="3.40.50.300">
    <property type="entry name" value="P-loop containing nucleotide triphosphate hydrolases"/>
    <property type="match status" value="1"/>
</dbReference>
<keyword evidence="3" id="KW-1185">Reference proteome</keyword>
<evidence type="ECO:0000313" key="2">
    <source>
        <dbReference type="EMBL" id="KAK4183885.1"/>
    </source>
</evidence>
<dbReference type="InterPro" id="IPR000836">
    <property type="entry name" value="PRTase_dom"/>
</dbReference>
<reference evidence="2" key="1">
    <citation type="journal article" date="2023" name="Mol. Phylogenet. Evol.">
        <title>Genome-scale phylogeny and comparative genomics of the fungal order Sordariales.</title>
        <authorList>
            <person name="Hensen N."/>
            <person name="Bonometti L."/>
            <person name="Westerberg I."/>
            <person name="Brannstrom I.O."/>
            <person name="Guillou S."/>
            <person name="Cros-Aarteil S."/>
            <person name="Calhoun S."/>
            <person name="Haridas S."/>
            <person name="Kuo A."/>
            <person name="Mondo S."/>
            <person name="Pangilinan J."/>
            <person name="Riley R."/>
            <person name="LaButti K."/>
            <person name="Andreopoulos B."/>
            <person name="Lipzen A."/>
            <person name="Chen C."/>
            <person name="Yan M."/>
            <person name="Daum C."/>
            <person name="Ng V."/>
            <person name="Clum A."/>
            <person name="Steindorff A."/>
            <person name="Ohm R.A."/>
            <person name="Martin F."/>
            <person name="Silar P."/>
            <person name="Natvig D.O."/>
            <person name="Lalanne C."/>
            <person name="Gautier V."/>
            <person name="Ament-Velasquez S.L."/>
            <person name="Kruys A."/>
            <person name="Hutchinson M.I."/>
            <person name="Powell A.J."/>
            <person name="Barry K."/>
            <person name="Miller A.N."/>
            <person name="Grigoriev I.V."/>
            <person name="Debuchy R."/>
            <person name="Gladieux P."/>
            <person name="Hiltunen Thoren M."/>
            <person name="Johannesson H."/>
        </authorList>
    </citation>
    <scope>NUCLEOTIDE SEQUENCE</scope>
    <source>
        <strain evidence="2">PSN309</strain>
    </source>
</reference>
<comment type="caution">
    <text evidence="2">The sequence shown here is derived from an EMBL/GenBank/DDBJ whole genome shotgun (WGS) entry which is preliminary data.</text>
</comment>
<dbReference type="Pfam" id="PF13207">
    <property type="entry name" value="AAA_17"/>
    <property type="match status" value="1"/>
</dbReference>
<dbReference type="InterPro" id="IPR036412">
    <property type="entry name" value="HAD-like_sf"/>
</dbReference>
<dbReference type="PANTHER" id="PTHR43344">
    <property type="entry name" value="PHOSPHOSERINE PHOSPHATASE"/>
    <property type="match status" value="1"/>
</dbReference>
<dbReference type="GO" id="GO:0006564">
    <property type="term" value="P:L-serine biosynthetic process"/>
    <property type="evidence" value="ECO:0007669"/>
    <property type="project" value="TreeGrafter"/>
</dbReference>
<dbReference type="Gene3D" id="3.40.50.2020">
    <property type="match status" value="1"/>
</dbReference>
<dbReference type="PANTHER" id="PTHR43344:SF20">
    <property type="entry name" value="URACIL PHOSPHORIBOSYLTRANSFERASE"/>
    <property type="match status" value="1"/>
</dbReference>
<accession>A0AAN6WL18</accession>
<dbReference type="GO" id="GO:0000287">
    <property type="term" value="F:magnesium ion binding"/>
    <property type="evidence" value="ECO:0007669"/>
    <property type="project" value="TreeGrafter"/>
</dbReference>
<gene>
    <name evidence="2" type="ORF">QBC35DRAFT_78320</name>
</gene>
<dbReference type="InterPro" id="IPR029057">
    <property type="entry name" value="PRTase-like"/>
</dbReference>
<dbReference type="Pfam" id="PF12710">
    <property type="entry name" value="HAD"/>
    <property type="match status" value="1"/>
</dbReference>
<dbReference type="InterPro" id="IPR050582">
    <property type="entry name" value="HAD-like_SerB"/>
</dbReference>
<dbReference type="SUPFAM" id="SSF56784">
    <property type="entry name" value="HAD-like"/>
    <property type="match status" value="1"/>
</dbReference>
<dbReference type="CDD" id="cd06223">
    <property type="entry name" value="PRTases_typeI"/>
    <property type="match status" value="1"/>
</dbReference>
<protein>
    <recommendedName>
        <fullName evidence="1">Phosphoribosyltransferase domain-containing protein</fullName>
    </recommendedName>
</protein>
<dbReference type="SUPFAM" id="SSF52540">
    <property type="entry name" value="P-loop containing nucleoside triphosphate hydrolases"/>
    <property type="match status" value="1"/>
</dbReference>
<sequence>MATGQKPVMIGIYGVPGSGKSHLLRQLRNRLPSPWQVFYLREFRDAIDTVAPGGFSKFQLLSKKTKSCYRVKAMDYIRDQCDLFGGRTGVVAHQFLYVVWEKDKPKGCTVHTPSDFQNFTHIIYLDVSPAVIAMRRPEYSIEDLTKWQWIEMLHLRDRCRTHGILFTTLSDPDTMADKASALIETFRLQTPEYNLQLAETQLSKIISDADEHPRTMLVFDADGTLAAEDAGHEFFRVLARRGSPLMKRRQDVEPLALLHRSKLGYSATAFQQAVLLYDEYCGSDEEFEDICEEVAASIRMHPELAAFLEVVAAEEHVGAVVVTSRLRRVWKMVLESECLSGKVEVIGGGRTLNELVVTPDVKSHLVHILRCVHRRYVCAFGDSTQDLDMLCRAHRAIVVVGEPEEHSGMEPMENELGQAIDEGTLTAQQILLPPHVPARLDPQRLPLVRVSDSAFLKMVFDGNHPDGKGMRPQILDATKRGSAKILMTLVNGTGVIMANKTEVQQLIGWYLASELLTDMVGMEEYNPRPRRRLKGYQLKDEESTMLVSVMEDGEPFARDVHDALPLCSIIHVNHAGELTPERLKIPESRTILLVDSTINTGDTMAAFLGVIGGMNQNVRIVMVVGQMSEKLIAYSSPLGSILWNDENVGIVALQRTGQRPKRQ</sequence>
<dbReference type="Gene3D" id="3.40.50.1000">
    <property type="entry name" value="HAD superfamily/HAD-like"/>
    <property type="match status" value="1"/>
</dbReference>
<dbReference type="GO" id="GO:0005737">
    <property type="term" value="C:cytoplasm"/>
    <property type="evidence" value="ECO:0007669"/>
    <property type="project" value="TreeGrafter"/>
</dbReference>
<feature type="domain" description="Phosphoribosyltransferase" evidence="1">
    <location>
        <begin position="484"/>
        <end position="626"/>
    </location>
</feature>
<name>A0AAN6WL18_9PEZI</name>
<dbReference type="AlphaFoldDB" id="A0AAN6WL18"/>
<dbReference type="SUPFAM" id="SSF53271">
    <property type="entry name" value="PRTase-like"/>
    <property type="match status" value="1"/>
</dbReference>
<reference evidence="2" key="2">
    <citation type="submission" date="2023-05" db="EMBL/GenBank/DDBJ databases">
        <authorList>
            <consortium name="Lawrence Berkeley National Laboratory"/>
            <person name="Steindorff A."/>
            <person name="Hensen N."/>
            <person name="Bonometti L."/>
            <person name="Westerberg I."/>
            <person name="Brannstrom I.O."/>
            <person name="Guillou S."/>
            <person name="Cros-Aarteil S."/>
            <person name="Calhoun S."/>
            <person name="Haridas S."/>
            <person name="Kuo A."/>
            <person name="Mondo S."/>
            <person name="Pangilinan J."/>
            <person name="Riley R."/>
            <person name="Labutti K."/>
            <person name="Andreopoulos B."/>
            <person name="Lipzen A."/>
            <person name="Chen C."/>
            <person name="Yanf M."/>
            <person name="Daum C."/>
            <person name="Ng V."/>
            <person name="Clum A."/>
            <person name="Ohm R."/>
            <person name="Martin F."/>
            <person name="Silar P."/>
            <person name="Natvig D."/>
            <person name="Lalanne C."/>
            <person name="Gautier V."/>
            <person name="Ament-Velasquez S.L."/>
            <person name="Kruys A."/>
            <person name="Hutchinson M.I."/>
            <person name="Powell A.J."/>
            <person name="Barry K."/>
            <person name="Miller A.N."/>
            <person name="Grigoriev I.V."/>
            <person name="Debuchy R."/>
            <person name="Gladieux P."/>
            <person name="Thoren M.H."/>
            <person name="Johannesson H."/>
        </authorList>
    </citation>
    <scope>NUCLEOTIDE SEQUENCE</scope>
    <source>
        <strain evidence="2">PSN309</strain>
    </source>
</reference>
<dbReference type="InterPro" id="IPR027417">
    <property type="entry name" value="P-loop_NTPase"/>
</dbReference>
<evidence type="ECO:0000259" key="1">
    <source>
        <dbReference type="Pfam" id="PF14681"/>
    </source>
</evidence>
<dbReference type="InterPro" id="IPR023214">
    <property type="entry name" value="HAD_sf"/>
</dbReference>
<dbReference type="Pfam" id="PF14681">
    <property type="entry name" value="UPRTase"/>
    <property type="match status" value="1"/>
</dbReference>
<organism evidence="2 3">
    <name type="scientific">Podospora australis</name>
    <dbReference type="NCBI Taxonomy" id="1536484"/>
    <lineage>
        <taxon>Eukaryota</taxon>
        <taxon>Fungi</taxon>
        <taxon>Dikarya</taxon>
        <taxon>Ascomycota</taxon>
        <taxon>Pezizomycotina</taxon>
        <taxon>Sordariomycetes</taxon>
        <taxon>Sordariomycetidae</taxon>
        <taxon>Sordariales</taxon>
        <taxon>Podosporaceae</taxon>
        <taxon>Podospora</taxon>
    </lineage>
</organism>
<dbReference type="Proteomes" id="UP001302126">
    <property type="component" value="Unassembled WGS sequence"/>
</dbReference>
<dbReference type="EMBL" id="MU864517">
    <property type="protein sequence ID" value="KAK4183885.1"/>
    <property type="molecule type" value="Genomic_DNA"/>
</dbReference>
<proteinExistence type="predicted"/>